<feature type="transmembrane region" description="Helical" evidence="6">
    <location>
        <begin position="272"/>
        <end position="291"/>
    </location>
</feature>
<evidence type="ECO:0000256" key="3">
    <source>
        <dbReference type="ARBA" id="ARBA00022989"/>
    </source>
</evidence>
<dbReference type="GO" id="GO:0004930">
    <property type="term" value="F:G protein-coupled receptor activity"/>
    <property type="evidence" value="ECO:0007669"/>
    <property type="project" value="InterPro"/>
</dbReference>
<sequence>MEALRSLLLPVLLLVLVTAEDRNRTAHGRRSAGFNQQQPHLELSTEFFLVPKRDIPAVVSPEGGVHCPGGNLNRCTEDMHTNRTDGRGNRLGFLRRETWVIPLLALSSLTMLVIAGFEVFVLCKAWRTTPSRRHLFLGQTLLFGLFLCSALGGVLAATPTPATCAIVRFGTGLAYAIVFAALLVKCVFLISLNGGVYLPAPYQALLLLFAVLIQVVVGVQWLFNAPPKVDFLPVGEVAPVRGRPNRLVVTAQDLIGSSVTSLPLCHTPYTDMLMSLLYVMCLIVFVAVLAIKSRGIRDNYREATFIGLSVGCSIPMWLVWVLCGLAVSEQHRDACLAFGLVASAAVIFLVMFMPKGRQLAAMGKDGVYMEDREESSLSRAGSGYSPSFFHFKPVKCGVLPAVPGGPVPTHGGKHQQQSTVTTLAAREDCLPAKPPPAPPYLPTLKTSSQDFPVTPALTKIGFFGSQRNGTHRILPPVCFIRLCTNYTNGSAPAFAWKENGKPFRKKPQCTRPGSNPDLLIFGSIVQHENSALDPMAIKAVFEEHLLPCVGHLAQSGIILDEIHGSFGPVSFELEMRQLTCRKEAFQSLLLRHVSFVERTAFAQTRYYIFLLAGTISRDQRIRSLQSMRRGFSPVDKGVDLVLFLAAVSESLLNHGLSLSDVADRVALVAAPPSYTRMYHYYPYCYYPRYPGGMYMKPEDGNMYTTLEPTLSSNPNVFFQRGGVHPGMMY</sequence>
<dbReference type="EMBL" id="OE002346">
    <property type="protein sequence ID" value="CAD7458544.1"/>
    <property type="molecule type" value="Genomic_DNA"/>
</dbReference>
<feature type="transmembrane region" description="Helical" evidence="6">
    <location>
        <begin position="204"/>
        <end position="223"/>
    </location>
</feature>
<keyword evidence="5" id="KW-0325">Glycoprotein</keyword>
<dbReference type="AlphaFoldDB" id="A0A7R9IHN3"/>
<dbReference type="PRINTS" id="PR00248">
    <property type="entry name" value="GPCRMGR"/>
</dbReference>
<dbReference type="Pfam" id="PF00003">
    <property type="entry name" value="7tm_3"/>
    <property type="match status" value="1"/>
</dbReference>
<keyword evidence="2 6" id="KW-0812">Transmembrane</keyword>
<keyword evidence="3 6" id="KW-1133">Transmembrane helix</keyword>
<reference evidence="9" key="1">
    <citation type="submission" date="2020-11" db="EMBL/GenBank/DDBJ databases">
        <authorList>
            <person name="Tran Van P."/>
        </authorList>
    </citation>
    <scope>NUCLEOTIDE SEQUENCE</scope>
</reference>
<feature type="transmembrane region" description="Helical" evidence="6">
    <location>
        <begin position="99"/>
        <end position="123"/>
    </location>
</feature>
<evidence type="ECO:0000256" key="6">
    <source>
        <dbReference type="SAM" id="Phobius"/>
    </source>
</evidence>
<feature type="transmembrane region" description="Helical" evidence="6">
    <location>
        <begin position="334"/>
        <end position="354"/>
    </location>
</feature>
<proteinExistence type="predicted"/>
<dbReference type="CDD" id="cd13953">
    <property type="entry name" value="7tm_classC_mGluR-like"/>
    <property type="match status" value="1"/>
</dbReference>
<feature type="domain" description="G-protein coupled receptors family 3 profile" evidence="8">
    <location>
        <begin position="137"/>
        <end position="375"/>
    </location>
</feature>
<feature type="transmembrane region" description="Helical" evidence="6">
    <location>
        <begin position="169"/>
        <end position="192"/>
    </location>
</feature>
<dbReference type="PROSITE" id="PS50259">
    <property type="entry name" value="G_PROTEIN_RECEP_F3_4"/>
    <property type="match status" value="1"/>
</dbReference>
<name>A0A7R9IHN3_9NEOP</name>
<feature type="transmembrane region" description="Helical" evidence="6">
    <location>
        <begin position="303"/>
        <end position="328"/>
    </location>
</feature>
<feature type="signal peptide" evidence="7">
    <location>
        <begin position="1"/>
        <end position="19"/>
    </location>
</feature>
<evidence type="ECO:0000256" key="7">
    <source>
        <dbReference type="SAM" id="SignalP"/>
    </source>
</evidence>
<dbReference type="InterPro" id="IPR017978">
    <property type="entry name" value="GPCR_3_C"/>
</dbReference>
<accession>A0A7R9IHN3</accession>
<dbReference type="GO" id="GO:0016020">
    <property type="term" value="C:membrane"/>
    <property type="evidence" value="ECO:0007669"/>
    <property type="project" value="UniProtKB-SubCell"/>
</dbReference>
<gene>
    <name evidence="9" type="ORF">TTEB3V08_LOCUS6523</name>
</gene>
<keyword evidence="7" id="KW-0732">Signal</keyword>
<protein>
    <recommendedName>
        <fullName evidence="8">G-protein coupled receptors family 3 profile domain-containing protein</fullName>
    </recommendedName>
</protein>
<evidence type="ECO:0000256" key="5">
    <source>
        <dbReference type="ARBA" id="ARBA00023180"/>
    </source>
</evidence>
<feature type="chain" id="PRO_5031225909" description="G-protein coupled receptors family 3 profile domain-containing protein" evidence="7">
    <location>
        <begin position="20"/>
        <end position="729"/>
    </location>
</feature>
<evidence type="ECO:0000256" key="1">
    <source>
        <dbReference type="ARBA" id="ARBA00004141"/>
    </source>
</evidence>
<dbReference type="InterPro" id="IPR000337">
    <property type="entry name" value="GPCR_3"/>
</dbReference>
<organism evidence="9">
    <name type="scientific">Timema tahoe</name>
    <dbReference type="NCBI Taxonomy" id="61484"/>
    <lineage>
        <taxon>Eukaryota</taxon>
        <taxon>Metazoa</taxon>
        <taxon>Ecdysozoa</taxon>
        <taxon>Arthropoda</taxon>
        <taxon>Hexapoda</taxon>
        <taxon>Insecta</taxon>
        <taxon>Pterygota</taxon>
        <taxon>Neoptera</taxon>
        <taxon>Polyneoptera</taxon>
        <taxon>Phasmatodea</taxon>
        <taxon>Timematodea</taxon>
        <taxon>Timematoidea</taxon>
        <taxon>Timematidae</taxon>
        <taxon>Timema</taxon>
    </lineage>
</organism>
<dbReference type="PANTHER" id="PTHR24060">
    <property type="entry name" value="METABOTROPIC GLUTAMATE RECEPTOR"/>
    <property type="match status" value="1"/>
</dbReference>
<evidence type="ECO:0000256" key="2">
    <source>
        <dbReference type="ARBA" id="ARBA00022692"/>
    </source>
</evidence>
<dbReference type="InterPro" id="IPR050726">
    <property type="entry name" value="mGluR"/>
</dbReference>
<evidence type="ECO:0000259" key="8">
    <source>
        <dbReference type="PROSITE" id="PS50259"/>
    </source>
</evidence>
<feature type="transmembrane region" description="Helical" evidence="6">
    <location>
        <begin position="135"/>
        <end position="157"/>
    </location>
</feature>
<keyword evidence="4 6" id="KW-0472">Membrane</keyword>
<comment type="subcellular location">
    <subcellularLocation>
        <location evidence="1">Membrane</location>
        <topology evidence="1">Multi-pass membrane protein</topology>
    </subcellularLocation>
</comment>
<evidence type="ECO:0000313" key="9">
    <source>
        <dbReference type="EMBL" id="CAD7458544.1"/>
    </source>
</evidence>
<evidence type="ECO:0000256" key="4">
    <source>
        <dbReference type="ARBA" id="ARBA00023136"/>
    </source>
</evidence>